<gene>
    <name evidence="6" type="ordered locus">Ecym_7388</name>
</gene>
<dbReference type="InterPro" id="IPR017937">
    <property type="entry name" value="Thioredoxin_CS"/>
</dbReference>
<feature type="disulfide bond" description="Redox-active" evidence="4">
    <location>
        <begin position="30"/>
        <end position="33"/>
    </location>
</feature>
<dbReference type="InterPro" id="IPR005746">
    <property type="entry name" value="Thioredoxin"/>
</dbReference>
<keyword evidence="7" id="KW-1185">Reference proteome</keyword>
<dbReference type="OrthoDB" id="10263751at2759"/>
<feature type="domain" description="Thioredoxin" evidence="5">
    <location>
        <begin position="1"/>
        <end position="103"/>
    </location>
</feature>
<dbReference type="InterPro" id="IPR036249">
    <property type="entry name" value="Thioredoxin-like_sf"/>
</dbReference>
<dbReference type="NCBIfam" id="TIGR01068">
    <property type="entry name" value="thioredoxin"/>
    <property type="match status" value="1"/>
</dbReference>
<feature type="site" description="Contributes to redox potential value" evidence="3">
    <location>
        <position position="32"/>
    </location>
</feature>
<dbReference type="Pfam" id="PF00085">
    <property type="entry name" value="Thioredoxin"/>
    <property type="match status" value="1"/>
</dbReference>
<dbReference type="Gene3D" id="3.40.30.10">
    <property type="entry name" value="Glutaredoxin"/>
    <property type="match status" value="1"/>
</dbReference>
<protein>
    <recommendedName>
        <fullName evidence="2">Thioredoxin</fullName>
    </recommendedName>
</protein>
<dbReference type="HOGENOM" id="CLU_090389_14_0_1"/>
<feature type="active site" description="Nucleophile" evidence="3">
    <location>
        <position position="33"/>
    </location>
</feature>
<dbReference type="eggNOG" id="KOG0907">
    <property type="taxonomic scope" value="Eukaryota"/>
</dbReference>
<dbReference type="EMBL" id="CP002503">
    <property type="protein sequence ID" value="AET41214.1"/>
    <property type="molecule type" value="Genomic_DNA"/>
</dbReference>
<evidence type="ECO:0000256" key="3">
    <source>
        <dbReference type="PIRSR" id="PIRSR000077-1"/>
    </source>
</evidence>
<evidence type="ECO:0000256" key="4">
    <source>
        <dbReference type="PIRSR" id="PIRSR000077-4"/>
    </source>
</evidence>
<proteinExistence type="inferred from homology"/>
<dbReference type="InterPro" id="IPR013766">
    <property type="entry name" value="Thioredoxin_domain"/>
</dbReference>
<dbReference type="KEGG" id="erc:Ecym_7388"/>
<dbReference type="PANTHER" id="PTHR46115">
    <property type="entry name" value="THIOREDOXIN-LIKE PROTEIN 1"/>
    <property type="match status" value="1"/>
</dbReference>
<feature type="active site" description="Nucleophile" evidence="3">
    <location>
        <position position="30"/>
    </location>
</feature>
<evidence type="ECO:0000313" key="6">
    <source>
        <dbReference type="EMBL" id="AET41214.1"/>
    </source>
</evidence>
<dbReference type="CDD" id="cd02947">
    <property type="entry name" value="TRX_family"/>
    <property type="match status" value="1"/>
</dbReference>
<dbReference type="PRINTS" id="PR00421">
    <property type="entry name" value="THIOREDOXIN"/>
</dbReference>
<evidence type="ECO:0000313" key="7">
    <source>
        <dbReference type="Proteomes" id="UP000006790"/>
    </source>
</evidence>
<dbReference type="STRING" id="931890.G8JWJ9"/>
<name>G8JWJ9_ERECY</name>
<dbReference type="PROSITE" id="PS51352">
    <property type="entry name" value="THIOREDOXIN_2"/>
    <property type="match status" value="1"/>
</dbReference>
<dbReference type="RefSeq" id="XP_003648031.1">
    <property type="nucleotide sequence ID" value="XM_003647983.1"/>
</dbReference>
<dbReference type="SUPFAM" id="SSF52833">
    <property type="entry name" value="Thioredoxin-like"/>
    <property type="match status" value="1"/>
</dbReference>
<dbReference type="PROSITE" id="PS00194">
    <property type="entry name" value="THIOREDOXIN_1"/>
    <property type="match status" value="1"/>
</dbReference>
<feature type="site" description="Deprotonates C-terminal active site Cys" evidence="3">
    <location>
        <position position="24"/>
    </location>
</feature>
<dbReference type="FunFam" id="3.40.30.10:FF:000245">
    <property type="entry name" value="Thioredoxin"/>
    <property type="match status" value="1"/>
</dbReference>
<dbReference type="FunCoup" id="G8JWJ9">
    <property type="interactions" value="606"/>
</dbReference>
<dbReference type="GeneID" id="11469765"/>
<dbReference type="AlphaFoldDB" id="G8JWJ9"/>
<dbReference type="OMA" id="HIHYVTD"/>
<organism evidence="6 7">
    <name type="scientific">Eremothecium cymbalariae (strain CBS 270.75 / DBVPG 7215 / KCTC 17166 / NRRL Y-17582)</name>
    <name type="common">Yeast</name>
    <dbReference type="NCBI Taxonomy" id="931890"/>
    <lineage>
        <taxon>Eukaryota</taxon>
        <taxon>Fungi</taxon>
        <taxon>Dikarya</taxon>
        <taxon>Ascomycota</taxon>
        <taxon>Saccharomycotina</taxon>
        <taxon>Saccharomycetes</taxon>
        <taxon>Saccharomycetales</taxon>
        <taxon>Saccharomycetaceae</taxon>
        <taxon>Eremothecium</taxon>
    </lineage>
</organism>
<accession>G8JWJ9</accession>
<feature type="site" description="Contributes to redox potential value" evidence="3">
    <location>
        <position position="31"/>
    </location>
</feature>
<evidence type="ECO:0000256" key="1">
    <source>
        <dbReference type="ARBA" id="ARBA00023157"/>
    </source>
</evidence>
<dbReference type="Proteomes" id="UP000006790">
    <property type="component" value="Chromosome 7"/>
</dbReference>
<keyword evidence="4" id="KW-0676">Redox-active center</keyword>
<comment type="similarity">
    <text evidence="2">Belongs to the thioredoxin family.</text>
</comment>
<keyword evidence="1 4" id="KW-1015">Disulfide bond</keyword>
<reference evidence="7" key="1">
    <citation type="journal article" date="2012" name="G3 (Bethesda)">
        <title>Pichia sorbitophila, an interspecies yeast hybrid reveals early steps of genome resolution following polyploidization.</title>
        <authorList>
            <person name="Leh Louis V."/>
            <person name="Despons L."/>
            <person name="Friedrich A."/>
            <person name="Martin T."/>
            <person name="Durrens P."/>
            <person name="Casaregola S."/>
            <person name="Neuveglise C."/>
            <person name="Fairhead C."/>
            <person name="Marck C."/>
            <person name="Cruz J.A."/>
            <person name="Straub M.L."/>
            <person name="Kugler V."/>
            <person name="Sacerdot C."/>
            <person name="Uzunov Z."/>
            <person name="Thierry A."/>
            <person name="Weiss S."/>
            <person name="Bleykasten C."/>
            <person name="De Montigny J."/>
            <person name="Jacques N."/>
            <person name="Jung P."/>
            <person name="Lemaire M."/>
            <person name="Mallet S."/>
            <person name="Morel G."/>
            <person name="Richard G.F."/>
            <person name="Sarkar A."/>
            <person name="Savel G."/>
            <person name="Schacherer J."/>
            <person name="Seret M.L."/>
            <person name="Talla E."/>
            <person name="Samson G."/>
            <person name="Jubin C."/>
            <person name="Poulain J."/>
            <person name="Vacherie B."/>
            <person name="Barbe V."/>
            <person name="Pelletier E."/>
            <person name="Sherman D.J."/>
            <person name="Westhof E."/>
            <person name="Weissenbach J."/>
            <person name="Baret P.V."/>
            <person name="Wincker P."/>
            <person name="Gaillardin C."/>
            <person name="Dujon B."/>
            <person name="Souciet J.L."/>
        </authorList>
    </citation>
    <scope>NUCLEOTIDE SEQUENCE [LARGE SCALE GENOMIC DNA]</scope>
    <source>
        <strain evidence="7">CBS 270.75 / DBVPG 7215 / KCTC 17166 / NRRL Y-17582</strain>
    </source>
</reference>
<dbReference type="InParanoid" id="G8JWJ9"/>
<dbReference type="PIRSF" id="PIRSF000077">
    <property type="entry name" value="Thioredoxin"/>
    <property type="match status" value="1"/>
</dbReference>
<sequence length="103" mass="11611">MVKEISSAEEFKKAISVDKLVVVDFYATWCGPCKMIAPMLEKFDTNYEDADFYKVDVDALSDVAQEQQITSMPTLIYYKNGEQVSKVIGADVALIRSNITKFL</sequence>
<dbReference type="GO" id="GO:0015035">
    <property type="term" value="F:protein-disulfide reductase activity"/>
    <property type="evidence" value="ECO:0007669"/>
    <property type="project" value="InterPro"/>
</dbReference>
<evidence type="ECO:0000256" key="2">
    <source>
        <dbReference type="PIRNR" id="PIRNR000077"/>
    </source>
</evidence>
<evidence type="ECO:0000259" key="5">
    <source>
        <dbReference type="PROSITE" id="PS51352"/>
    </source>
</evidence>